<dbReference type="AlphaFoldDB" id="A0AAN8JX95"/>
<dbReference type="PANTHER" id="PTHR11362">
    <property type="entry name" value="PHOSPHATIDYLETHANOLAMINE-BINDING PROTEIN"/>
    <property type="match status" value="1"/>
</dbReference>
<keyword evidence="6" id="KW-0687">Ribonucleoprotein</keyword>
<dbReference type="InterPro" id="IPR008914">
    <property type="entry name" value="PEBP"/>
</dbReference>
<dbReference type="Pfam" id="PF01161">
    <property type="entry name" value="PBP"/>
    <property type="match status" value="1"/>
</dbReference>
<comment type="subcellular location">
    <subcellularLocation>
        <location evidence="1">Mitochondrion</location>
    </subcellularLocation>
</comment>
<comment type="caution">
    <text evidence="10">The sequence shown here is derived from an EMBL/GenBank/DDBJ whole genome shotgun (WGS) entry which is preliminary data.</text>
</comment>
<dbReference type="FunFam" id="3.90.280.10:FF:000002">
    <property type="entry name" value="39S ribosomal protein L38, mitochondrial"/>
    <property type="match status" value="1"/>
</dbReference>
<gene>
    <name evidence="10" type="ORF">SNE40_007658</name>
</gene>
<evidence type="ECO:0000256" key="2">
    <source>
        <dbReference type="ARBA" id="ARBA00022946"/>
    </source>
</evidence>
<evidence type="ECO:0000256" key="4">
    <source>
        <dbReference type="ARBA" id="ARBA00023054"/>
    </source>
</evidence>
<evidence type="ECO:0000256" key="6">
    <source>
        <dbReference type="ARBA" id="ARBA00023274"/>
    </source>
</evidence>
<evidence type="ECO:0000256" key="3">
    <source>
        <dbReference type="ARBA" id="ARBA00022980"/>
    </source>
</evidence>
<keyword evidence="2" id="KW-0809">Transit peptide</keyword>
<dbReference type="PANTHER" id="PTHR11362:SF133">
    <property type="entry name" value="LARGE RIBOSOMAL SUBUNIT PROTEIN ML38"/>
    <property type="match status" value="1"/>
</dbReference>
<sequence>MAHYAFKHLCKDLLTTRRTTQCLIPCYRLLYSSIRGKPHDIARSLKDRLAEIKERKEKDVVRNNIGFPLQNVGKHLDNKWLKERQKYEKNSRLKKLEVNLEEVRQSWVEEQMPNHSYVLAEHYGIYKDLFDHCFFYPKLFMDIEYDVDEEFVMPLYLGNRITPTEAQNPPHIKYNCDPNTWWTLVMSSPDGHLEKNDAECLHWMIGNISGSDVSTGEVLCDYLPPFPPRGTGLLRYVFVLYEQTGQIDYSSMKKTANCISLSERTFSTVDFYGRCQDKLTPAALSFFQAEWDPSVQKVFREILDMKEPVFEFIHPPNYHPNQTKYPHKQPFNLYLNRYRDVKDIQEEVLKEKLKNVSPFQPPSSGPEYPLAKLYGLSKKPSWQRLHNKHVALKRHQWKDL</sequence>
<evidence type="ECO:0000256" key="9">
    <source>
        <dbReference type="ARBA" id="ARBA00041206"/>
    </source>
</evidence>
<keyword evidence="4" id="KW-0175">Coiled coil</keyword>
<dbReference type="InterPro" id="IPR035810">
    <property type="entry name" value="PEBP_euk"/>
</dbReference>
<dbReference type="InterPro" id="IPR036610">
    <property type="entry name" value="PEBP-like_sf"/>
</dbReference>
<reference evidence="10 11" key="1">
    <citation type="submission" date="2024-01" db="EMBL/GenBank/DDBJ databases">
        <title>The genome of the rayed Mediterranean limpet Patella caerulea (Linnaeus, 1758).</title>
        <authorList>
            <person name="Anh-Thu Weber A."/>
            <person name="Halstead-Nussloch G."/>
        </authorList>
    </citation>
    <scope>NUCLEOTIDE SEQUENCE [LARGE SCALE GENOMIC DNA]</scope>
    <source>
        <strain evidence="10">AATW-2023a</strain>
        <tissue evidence="10">Whole specimen</tissue>
    </source>
</reference>
<keyword evidence="11" id="KW-1185">Reference proteome</keyword>
<evidence type="ECO:0000256" key="7">
    <source>
        <dbReference type="ARBA" id="ARBA00038016"/>
    </source>
</evidence>
<dbReference type="Proteomes" id="UP001347796">
    <property type="component" value="Unassembled WGS sequence"/>
</dbReference>
<name>A0AAN8JX95_PATCE</name>
<dbReference type="GO" id="GO:0005743">
    <property type="term" value="C:mitochondrial inner membrane"/>
    <property type="evidence" value="ECO:0007669"/>
    <property type="project" value="UniProtKB-ARBA"/>
</dbReference>
<dbReference type="SUPFAM" id="SSF49777">
    <property type="entry name" value="PEBP-like"/>
    <property type="match status" value="1"/>
</dbReference>
<comment type="similarity">
    <text evidence="7">Belongs to the phosphatidylethanolamine-binding protein family. Mitochondrion-specific ribosomal protein mL38 subfamily.</text>
</comment>
<organism evidence="10 11">
    <name type="scientific">Patella caerulea</name>
    <name type="common">Rayed Mediterranean limpet</name>
    <dbReference type="NCBI Taxonomy" id="87958"/>
    <lineage>
        <taxon>Eukaryota</taxon>
        <taxon>Metazoa</taxon>
        <taxon>Spiralia</taxon>
        <taxon>Lophotrochozoa</taxon>
        <taxon>Mollusca</taxon>
        <taxon>Gastropoda</taxon>
        <taxon>Patellogastropoda</taxon>
        <taxon>Patelloidea</taxon>
        <taxon>Patellidae</taxon>
        <taxon>Patella</taxon>
    </lineage>
</organism>
<protein>
    <recommendedName>
        <fullName evidence="8">Large ribosomal subunit protein mL38</fullName>
    </recommendedName>
    <alternativeName>
        <fullName evidence="9">39S ribosomal protein L38, mitochondrial</fullName>
    </alternativeName>
</protein>
<keyword evidence="3" id="KW-0689">Ribosomal protein</keyword>
<dbReference type="EMBL" id="JAZGQO010000006">
    <property type="protein sequence ID" value="KAK6185416.1"/>
    <property type="molecule type" value="Genomic_DNA"/>
</dbReference>
<proteinExistence type="inferred from homology"/>
<evidence type="ECO:0000313" key="10">
    <source>
        <dbReference type="EMBL" id="KAK6185416.1"/>
    </source>
</evidence>
<accession>A0AAN8JX95</accession>
<evidence type="ECO:0000256" key="5">
    <source>
        <dbReference type="ARBA" id="ARBA00023128"/>
    </source>
</evidence>
<evidence type="ECO:0000313" key="11">
    <source>
        <dbReference type="Proteomes" id="UP001347796"/>
    </source>
</evidence>
<evidence type="ECO:0000256" key="1">
    <source>
        <dbReference type="ARBA" id="ARBA00004173"/>
    </source>
</evidence>
<dbReference type="CDD" id="cd00866">
    <property type="entry name" value="PEBP_euk"/>
    <property type="match status" value="1"/>
</dbReference>
<dbReference type="Gene3D" id="3.90.280.10">
    <property type="entry name" value="PEBP-like"/>
    <property type="match status" value="1"/>
</dbReference>
<dbReference type="GO" id="GO:0005762">
    <property type="term" value="C:mitochondrial large ribosomal subunit"/>
    <property type="evidence" value="ECO:0007669"/>
    <property type="project" value="TreeGrafter"/>
</dbReference>
<keyword evidence="5" id="KW-0496">Mitochondrion</keyword>
<evidence type="ECO:0000256" key="8">
    <source>
        <dbReference type="ARBA" id="ARBA00039444"/>
    </source>
</evidence>